<feature type="region of interest" description="Disordered" evidence="7">
    <location>
        <begin position="512"/>
        <end position="535"/>
    </location>
</feature>
<sequence length="969" mass="103708">MAPSSGAQRRRHQLYLAIAVVCVLHLAALSPNDPPAGDDGGALIDWLALWEQARPGGPRAALFAVMVLWLTFLFAFVGICASEFFCPNLSHIASRLGLSESVAGVTFLAFSNGSPDVFSTFAALRSDSGSLAIGELIGAASFIVSVVAGTMALITPFRVSKRTFLRDVGFFTLAVCITLGILWDSHIHLWEALLMVALYFVYVLVVAVGTWWESRQEDKRRRMRDARSEYGDDDVDVLAGGDVEWDVPPGRSRPTSGASTPRSTHSLSNGAASPTYSSNTIVYHPSAATPPASPSLARSRAHSVASLTSSRPPPTPLLGARRRSRSVRPSLLGAIEFRDVVNSLSSDRSSAANVLAVFGGAHQHHAHSHDALEEVEHEHEYARTESTSRLEMGLGFGGGREGQGRRRALSQPGRPGALTLGEGDDVLAEGVLREAEDRRRGRVPLGSRQSSWTGSARSDGSDAGSVHARRAPNGLIDLSDGVDDPWKGARSPMVDHDGRAIKRVPSILLTTDSGSDTILADPPSPSPASIASRHPPRKDHFLHAIRCALFPSLQSFRSKSIVGKCTALLCVPALLVLNLTLPVVEEPSDDTTASWHEEKYVSTPGSGVQVESRHVDAPSSDEDDDEHVDADVYVDERNAYDRIGQALHSPAVAHPPGRTDSPAHRLQHVRAAAAEAESPHGAWAEVATPPLGVVDRPASPMDYFRVVNSSEASQVGRVGSDEDEGRDLVLGDGGGEVSEEEREWRAQEAVTRCLTALQCALGPVFCVSALLAEDMSWWHPVVALAAGGVFSLLAFRYFDSSRHPGRIILCFLGFLIAMVWILMIVNEVVGVLQTLGHIFGISDAILGLTIFAMGNSLGDLVANATVARMGYPAMAIAACFGGPMLNILLGVGLSGTYMILFDPSHRGQQLYIEMNTTLLVSGVGLFAILVGTLIVVPLNSYRMSKRVGATLILAYLVVLTTNVCVEIFS</sequence>
<feature type="domain" description="Sodium/calcium exchanger membrane region" evidence="9">
    <location>
        <begin position="811"/>
        <end position="961"/>
    </location>
</feature>
<feature type="transmembrane region" description="Helical" evidence="8">
    <location>
        <begin position="12"/>
        <end position="30"/>
    </location>
</feature>
<feature type="transmembrane region" description="Helical" evidence="8">
    <location>
        <begin position="189"/>
        <end position="212"/>
    </location>
</feature>
<feature type="transmembrane region" description="Helical" evidence="8">
    <location>
        <begin position="60"/>
        <end position="80"/>
    </location>
</feature>
<organism evidence="10 11">
    <name type="scientific">Rhodotorula graminis (strain WP1)</name>
    <dbReference type="NCBI Taxonomy" id="578459"/>
    <lineage>
        <taxon>Eukaryota</taxon>
        <taxon>Fungi</taxon>
        <taxon>Dikarya</taxon>
        <taxon>Basidiomycota</taxon>
        <taxon>Pucciniomycotina</taxon>
        <taxon>Microbotryomycetes</taxon>
        <taxon>Sporidiobolales</taxon>
        <taxon>Sporidiobolaceae</taxon>
        <taxon>Rhodotorula</taxon>
    </lineage>
</organism>
<evidence type="ECO:0000313" key="10">
    <source>
        <dbReference type="EMBL" id="KPV76584.1"/>
    </source>
</evidence>
<feature type="compositionally biased region" description="Polar residues" evidence="7">
    <location>
        <begin position="253"/>
        <end position="281"/>
    </location>
</feature>
<dbReference type="GO" id="GO:0016020">
    <property type="term" value="C:membrane"/>
    <property type="evidence" value="ECO:0007669"/>
    <property type="project" value="UniProtKB-SubCell"/>
</dbReference>
<evidence type="ECO:0000256" key="3">
    <source>
        <dbReference type="ARBA" id="ARBA00022448"/>
    </source>
</evidence>
<accession>A0A194S7Q2</accession>
<feature type="transmembrane region" description="Helical" evidence="8">
    <location>
        <begin position="807"/>
        <end position="825"/>
    </location>
</feature>
<evidence type="ECO:0000256" key="5">
    <source>
        <dbReference type="ARBA" id="ARBA00022989"/>
    </source>
</evidence>
<keyword evidence="3" id="KW-0813">Transport</keyword>
<feature type="region of interest" description="Disordered" evidence="7">
    <location>
        <begin position="438"/>
        <end position="482"/>
    </location>
</feature>
<dbReference type="GO" id="GO:0006874">
    <property type="term" value="P:intracellular calcium ion homeostasis"/>
    <property type="evidence" value="ECO:0007669"/>
    <property type="project" value="TreeGrafter"/>
</dbReference>
<feature type="transmembrane region" description="Helical" evidence="8">
    <location>
        <begin position="918"/>
        <end position="936"/>
    </location>
</feature>
<evidence type="ECO:0000313" key="11">
    <source>
        <dbReference type="Proteomes" id="UP000053890"/>
    </source>
</evidence>
<dbReference type="OMA" id="ARAHFHI"/>
<evidence type="ECO:0000256" key="8">
    <source>
        <dbReference type="SAM" id="Phobius"/>
    </source>
</evidence>
<evidence type="ECO:0000256" key="7">
    <source>
        <dbReference type="SAM" id="MobiDB-lite"/>
    </source>
</evidence>
<feature type="compositionally biased region" description="Low complexity" evidence="7">
    <location>
        <begin position="454"/>
        <end position="465"/>
    </location>
</feature>
<evidence type="ECO:0000256" key="1">
    <source>
        <dbReference type="ARBA" id="ARBA00004141"/>
    </source>
</evidence>
<reference evidence="10 11" key="1">
    <citation type="journal article" date="2015" name="Front. Microbiol.">
        <title>Genome sequence of the plant growth promoting endophytic yeast Rhodotorula graminis WP1.</title>
        <authorList>
            <person name="Firrincieli A."/>
            <person name="Otillar R."/>
            <person name="Salamov A."/>
            <person name="Schmutz J."/>
            <person name="Khan Z."/>
            <person name="Redman R.S."/>
            <person name="Fleck N.D."/>
            <person name="Lindquist E."/>
            <person name="Grigoriev I.V."/>
            <person name="Doty S.L."/>
        </authorList>
    </citation>
    <scope>NUCLEOTIDE SEQUENCE [LARGE SCALE GENOMIC DNA]</scope>
    <source>
        <strain evidence="10 11">WP1</strain>
    </source>
</reference>
<dbReference type="Proteomes" id="UP000053890">
    <property type="component" value="Unassembled WGS sequence"/>
</dbReference>
<evidence type="ECO:0000256" key="6">
    <source>
        <dbReference type="ARBA" id="ARBA00023136"/>
    </source>
</evidence>
<feature type="region of interest" description="Disordered" evidence="7">
    <location>
        <begin position="589"/>
        <end position="627"/>
    </location>
</feature>
<keyword evidence="6 8" id="KW-0472">Membrane</keyword>
<keyword evidence="5 8" id="KW-1133">Transmembrane helix</keyword>
<proteinExistence type="inferred from homology"/>
<dbReference type="GeneID" id="28976856"/>
<dbReference type="PANTHER" id="PTHR12266:SF0">
    <property type="entry name" value="MITOCHONDRIAL SODIUM_CALCIUM EXCHANGER PROTEIN"/>
    <property type="match status" value="1"/>
</dbReference>
<feature type="transmembrane region" description="Helical" evidence="8">
    <location>
        <begin position="777"/>
        <end position="795"/>
    </location>
</feature>
<dbReference type="Gene3D" id="1.20.1420.30">
    <property type="entry name" value="NCX, central ion-binding region"/>
    <property type="match status" value="2"/>
</dbReference>
<feature type="domain" description="Sodium/calcium exchanger membrane region" evidence="9">
    <location>
        <begin position="68"/>
        <end position="206"/>
    </location>
</feature>
<feature type="region of interest" description="Disordered" evidence="7">
    <location>
        <begin position="239"/>
        <end position="325"/>
    </location>
</feature>
<feature type="transmembrane region" description="Helical" evidence="8">
    <location>
        <begin position="164"/>
        <end position="183"/>
    </location>
</feature>
<feature type="compositionally biased region" description="Low complexity" evidence="7">
    <location>
        <begin position="284"/>
        <end position="310"/>
    </location>
</feature>
<dbReference type="EMBL" id="KQ474076">
    <property type="protein sequence ID" value="KPV76584.1"/>
    <property type="molecule type" value="Genomic_DNA"/>
</dbReference>
<feature type="transmembrane region" description="Helical" evidence="8">
    <location>
        <begin position="873"/>
        <end position="898"/>
    </location>
</feature>
<feature type="region of interest" description="Disordered" evidence="7">
    <location>
        <begin position="714"/>
        <end position="734"/>
    </location>
</feature>
<feature type="region of interest" description="Disordered" evidence="7">
    <location>
        <begin position="396"/>
        <end position="422"/>
    </location>
</feature>
<dbReference type="InterPro" id="IPR051359">
    <property type="entry name" value="CaCA_antiporter"/>
</dbReference>
<keyword evidence="11" id="KW-1185">Reference proteome</keyword>
<dbReference type="Pfam" id="PF01699">
    <property type="entry name" value="Na_Ca_ex"/>
    <property type="match status" value="2"/>
</dbReference>
<dbReference type="RefSeq" id="XP_018272633.1">
    <property type="nucleotide sequence ID" value="XM_018416408.1"/>
</dbReference>
<gene>
    <name evidence="10" type="ORF">RHOBADRAFT_52572</name>
</gene>
<dbReference type="PANTHER" id="PTHR12266">
    <property type="entry name" value="NA+/CA2+ K+ INDEPENDENT EXCHANGER"/>
    <property type="match status" value="1"/>
</dbReference>
<evidence type="ECO:0000256" key="4">
    <source>
        <dbReference type="ARBA" id="ARBA00022692"/>
    </source>
</evidence>
<dbReference type="STRING" id="578459.A0A194S7Q2"/>
<dbReference type="AlphaFoldDB" id="A0A194S7Q2"/>
<feature type="transmembrane region" description="Helical" evidence="8">
    <location>
        <begin position="948"/>
        <end position="968"/>
    </location>
</feature>
<comment type="similarity">
    <text evidence="2">Belongs to the Ca(2+):cation antiporter (CaCA) (TC 2.A.19) family.</text>
</comment>
<dbReference type="InterPro" id="IPR004837">
    <property type="entry name" value="NaCa_Exmemb"/>
</dbReference>
<feature type="transmembrane region" description="Helical" evidence="8">
    <location>
        <begin position="749"/>
        <end position="771"/>
    </location>
</feature>
<name>A0A194S7Q2_RHOGW</name>
<evidence type="ECO:0000256" key="2">
    <source>
        <dbReference type="ARBA" id="ARBA00008170"/>
    </source>
</evidence>
<dbReference type="GO" id="GO:0008324">
    <property type="term" value="F:monoatomic cation transmembrane transporter activity"/>
    <property type="evidence" value="ECO:0007669"/>
    <property type="project" value="TreeGrafter"/>
</dbReference>
<feature type="transmembrane region" description="Helical" evidence="8">
    <location>
        <begin position="131"/>
        <end position="157"/>
    </location>
</feature>
<evidence type="ECO:0000259" key="9">
    <source>
        <dbReference type="Pfam" id="PF01699"/>
    </source>
</evidence>
<keyword evidence="4 8" id="KW-0812">Transmembrane</keyword>
<comment type="subcellular location">
    <subcellularLocation>
        <location evidence="1">Membrane</location>
        <topology evidence="1">Multi-pass membrane protein</topology>
    </subcellularLocation>
</comment>
<feature type="transmembrane region" description="Helical" evidence="8">
    <location>
        <begin position="92"/>
        <end position="111"/>
    </location>
</feature>
<dbReference type="OrthoDB" id="407410at2759"/>
<protein>
    <recommendedName>
        <fullName evidence="9">Sodium/calcium exchanger membrane region domain-containing protein</fullName>
    </recommendedName>
</protein>
<dbReference type="InterPro" id="IPR044880">
    <property type="entry name" value="NCX_ion-bd_dom_sf"/>
</dbReference>